<proteinExistence type="predicted"/>
<protein>
    <submittedName>
        <fullName evidence="1">Uncharacterized protein</fullName>
    </submittedName>
</protein>
<organism evidence="1 2">
    <name type="scientific">Armillaria luteobubalina</name>
    <dbReference type="NCBI Taxonomy" id="153913"/>
    <lineage>
        <taxon>Eukaryota</taxon>
        <taxon>Fungi</taxon>
        <taxon>Dikarya</taxon>
        <taxon>Basidiomycota</taxon>
        <taxon>Agaricomycotina</taxon>
        <taxon>Agaricomycetes</taxon>
        <taxon>Agaricomycetidae</taxon>
        <taxon>Agaricales</taxon>
        <taxon>Marasmiineae</taxon>
        <taxon>Physalacriaceae</taxon>
        <taxon>Armillaria</taxon>
    </lineage>
</organism>
<dbReference type="EMBL" id="JAUEPU010000031">
    <property type="protein sequence ID" value="KAK0492147.1"/>
    <property type="molecule type" value="Genomic_DNA"/>
</dbReference>
<reference evidence="1" key="1">
    <citation type="submission" date="2023-06" db="EMBL/GenBank/DDBJ databases">
        <authorList>
            <consortium name="Lawrence Berkeley National Laboratory"/>
            <person name="Ahrendt S."/>
            <person name="Sahu N."/>
            <person name="Indic B."/>
            <person name="Wong-Bajracharya J."/>
            <person name="Merenyi Z."/>
            <person name="Ke H.-M."/>
            <person name="Monk M."/>
            <person name="Kocsube S."/>
            <person name="Drula E."/>
            <person name="Lipzen A."/>
            <person name="Balint B."/>
            <person name="Henrissat B."/>
            <person name="Andreopoulos B."/>
            <person name="Martin F.M."/>
            <person name="Harder C.B."/>
            <person name="Rigling D."/>
            <person name="Ford K.L."/>
            <person name="Foster G.D."/>
            <person name="Pangilinan J."/>
            <person name="Papanicolaou A."/>
            <person name="Barry K."/>
            <person name="LaButti K."/>
            <person name="Viragh M."/>
            <person name="Koriabine M."/>
            <person name="Yan M."/>
            <person name="Riley R."/>
            <person name="Champramary S."/>
            <person name="Plett K.L."/>
            <person name="Tsai I.J."/>
            <person name="Slot J."/>
            <person name="Sipos G."/>
            <person name="Plett J."/>
            <person name="Nagy L.G."/>
            <person name="Grigoriev I.V."/>
        </authorList>
    </citation>
    <scope>NUCLEOTIDE SEQUENCE</scope>
    <source>
        <strain evidence="1">HWK02</strain>
    </source>
</reference>
<accession>A0AA39UJN2</accession>
<dbReference type="Proteomes" id="UP001175228">
    <property type="component" value="Unassembled WGS sequence"/>
</dbReference>
<evidence type="ECO:0000313" key="1">
    <source>
        <dbReference type="EMBL" id="KAK0492147.1"/>
    </source>
</evidence>
<name>A0AA39UJN2_9AGAR</name>
<gene>
    <name evidence="1" type="ORF">EDD18DRAFT_1334454</name>
</gene>
<evidence type="ECO:0000313" key="2">
    <source>
        <dbReference type="Proteomes" id="UP001175228"/>
    </source>
</evidence>
<comment type="caution">
    <text evidence="1">The sequence shown here is derived from an EMBL/GenBank/DDBJ whole genome shotgun (WGS) entry which is preliminary data.</text>
</comment>
<dbReference type="AlphaFoldDB" id="A0AA39UJN2"/>
<keyword evidence="2" id="KW-1185">Reference proteome</keyword>
<sequence length="236" mass="26393">MFHVLCGIFLYVKRRYGTTVVLDSPMTPPCLHDGTAPDAVDLLQYKSTSEDIYLITGTFGSFGIIAFNAGSPTNYTKFEVSVGTPAVAYTFEPCEFIMKIKMIILRFYAKQSVLDVPYEIRHQLGRLSVASDGSDLGSKRSELTQSAQYLNTETACIQPTTTIWFDDEYLHRLYWANHYRYNALSTVSFNGVGLAPLTMTRLKTGKRQKVFVEAYESNRNLLTSGLVNDSIGEIGS</sequence>